<reference evidence="5 6" key="1">
    <citation type="submission" date="2022-12" db="EMBL/GenBank/DDBJ databases">
        <title>Dasania phycosphaerae sp. nov., isolated from particulate material of the south coast of Korea.</title>
        <authorList>
            <person name="Jiang Y."/>
        </authorList>
    </citation>
    <scope>NUCLEOTIDE SEQUENCE [LARGE SCALE GENOMIC DNA]</scope>
    <source>
        <strain evidence="5 6">GY-19</strain>
    </source>
</reference>
<dbReference type="InterPro" id="IPR023210">
    <property type="entry name" value="NADP_OxRdtase_dom"/>
</dbReference>
<dbReference type="Proteomes" id="UP001069090">
    <property type="component" value="Unassembled WGS sequence"/>
</dbReference>
<feature type="active site" description="Proton donor" evidence="1">
    <location>
        <position position="53"/>
    </location>
</feature>
<feature type="domain" description="NADP-dependent oxidoreductase" evidence="4">
    <location>
        <begin position="15"/>
        <end position="260"/>
    </location>
</feature>
<dbReference type="PIRSF" id="PIRSF000097">
    <property type="entry name" value="AKR"/>
    <property type="match status" value="1"/>
</dbReference>
<dbReference type="EMBL" id="JAPTGG010000003">
    <property type="protein sequence ID" value="MCZ0864680.1"/>
    <property type="molecule type" value="Genomic_DNA"/>
</dbReference>
<feature type="binding site" evidence="2">
    <location>
        <position position="109"/>
    </location>
    <ligand>
        <name>substrate</name>
    </ligand>
</feature>
<evidence type="ECO:0000313" key="6">
    <source>
        <dbReference type="Proteomes" id="UP001069090"/>
    </source>
</evidence>
<evidence type="ECO:0000259" key="4">
    <source>
        <dbReference type="Pfam" id="PF00248"/>
    </source>
</evidence>
<dbReference type="InterPro" id="IPR036812">
    <property type="entry name" value="NAD(P)_OxRdtase_dom_sf"/>
</dbReference>
<sequence>MKQIKLNNGELVSALGQGTWHMGENSAEFNREVAALRLGLDLGMNLIDTAELYADAELVVAEAIKGRRADAFIVSKVLPSNASYQGTITACERSLKRLQIECLDMYLLHWPGLTPVEETLEVFQTLVEAGKIRHYGVSNFDYYETQLACQQPGGKAIATNQLLYNLNKRGIEWDLLPWCRKQGVPVMAYSPLDEGRLQHPVLNIIAQRHQATAAQVALAWLLQQDSVIAIPKAVKPEHIKQNAAAAELVLSAQDLHEIEQAFPAPTQAQPLHVY</sequence>
<keyword evidence="6" id="KW-1185">Reference proteome</keyword>
<evidence type="ECO:0000256" key="3">
    <source>
        <dbReference type="PIRSR" id="PIRSR000097-3"/>
    </source>
</evidence>
<evidence type="ECO:0000313" key="5">
    <source>
        <dbReference type="EMBL" id="MCZ0864680.1"/>
    </source>
</evidence>
<dbReference type="Gene3D" id="3.20.20.100">
    <property type="entry name" value="NADP-dependent oxidoreductase domain"/>
    <property type="match status" value="1"/>
</dbReference>
<dbReference type="PRINTS" id="PR00069">
    <property type="entry name" value="ALDKETRDTASE"/>
</dbReference>
<dbReference type="GO" id="GO:0016491">
    <property type="term" value="F:oxidoreductase activity"/>
    <property type="evidence" value="ECO:0007669"/>
    <property type="project" value="InterPro"/>
</dbReference>
<dbReference type="SUPFAM" id="SSF51430">
    <property type="entry name" value="NAD(P)-linked oxidoreductase"/>
    <property type="match status" value="1"/>
</dbReference>
<dbReference type="PANTHER" id="PTHR43638:SF3">
    <property type="entry name" value="ALDEHYDE REDUCTASE"/>
    <property type="match status" value="1"/>
</dbReference>
<proteinExistence type="predicted"/>
<evidence type="ECO:0000256" key="1">
    <source>
        <dbReference type="PIRSR" id="PIRSR000097-1"/>
    </source>
</evidence>
<feature type="site" description="Lowers pKa of active site Tyr" evidence="3">
    <location>
        <position position="76"/>
    </location>
</feature>
<dbReference type="AlphaFoldDB" id="A0A9J6RKC7"/>
<gene>
    <name evidence="5" type="ORF">O0V09_05680</name>
</gene>
<dbReference type="InterPro" id="IPR020471">
    <property type="entry name" value="AKR"/>
</dbReference>
<name>A0A9J6RKC7_9GAMM</name>
<accession>A0A9J6RKC7</accession>
<dbReference type="CDD" id="cd19138">
    <property type="entry name" value="AKR_YeaE"/>
    <property type="match status" value="1"/>
</dbReference>
<dbReference type="RefSeq" id="WP_258330831.1">
    <property type="nucleotide sequence ID" value="NZ_JAPTGG010000003.1"/>
</dbReference>
<evidence type="ECO:0000256" key="2">
    <source>
        <dbReference type="PIRSR" id="PIRSR000097-2"/>
    </source>
</evidence>
<dbReference type="Pfam" id="PF00248">
    <property type="entry name" value="Aldo_ket_red"/>
    <property type="match status" value="1"/>
</dbReference>
<organism evidence="5 6">
    <name type="scientific">Dasania phycosphaerae</name>
    <dbReference type="NCBI Taxonomy" id="2950436"/>
    <lineage>
        <taxon>Bacteria</taxon>
        <taxon>Pseudomonadati</taxon>
        <taxon>Pseudomonadota</taxon>
        <taxon>Gammaproteobacteria</taxon>
        <taxon>Cellvibrionales</taxon>
        <taxon>Spongiibacteraceae</taxon>
        <taxon>Dasania</taxon>
    </lineage>
</organism>
<dbReference type="PANTHER" id="PTHR43638">
    <property type="entry name" value="OXIDOREDUCTASE, ALDO/KETO REDUCTASE FAMILY PROTEIN"/>
    <property type="match status" value="1"/>
</dbReference>
<protein>
    <submittedName>
        <fullName evidence="5">Aldo/keto reductase</fullName>
    </submittedName>
</protein>
<comment type="caution">
    <text evidence="5">The sequence shown here is derived from an EMBL/GenBank/DDBJ whole genome shotgun (WGS) entry which is preliminary data.</text>
</comment>